<feature type="transmembrane region" description="Helical" evidence="7">
    <location>
        <begin position="233"/>
        <end position="256"/>
    </location>
</feature>
<feature type="domain" description="ABC transmembrane type-1" evidence="8">
    <location>
        <begin position="94"/>
        <end position="309"/>
    </location>
</feature>
<evidence type="ECO:0000256" key="5">
    <source>
        <dbReference type="ARBA" id="ARBA00022989"/>
    </source>
</evidence>
<keyword evidence="10" id="KW-1185">Reference proteome</keyword>
<organism evidence="9 10">
    <name type="scientific">Cohnella phaseoli</name>
    <dbReference type="NCBI Taxonomy" id="456490"/>
    <lineage>
        <taxon>Bacteria</taxon>
        <taxon>Bacillati</taxon>
        <taxon>Bacillota</taxon>
        <taxon>Bacilli</taxon>
        <taxon>Bacillales</taxon>
        <taxon>Paenibacillaceae</taxon>
        <taxon>Cohnella</taxon>
    </lineage>
</organism>
<keyword evidence="3" id="KW-1003">Cell membrane</keyword>
<feature type="transmembrane region" description="Helical" evidence="7">
    <location>
        <begin position="134"/>
        <end position="154"/>
    </location>
</feature>
<feature type="transmembrane region" description="Helical" evidence="7">
    <location>
        <begin position="288"/>
        <end position="309"/>
    </location>
</feature>
<dbReference type="InterPro" id="IPR035906">
    <property type="entry name" value="MetI-like_sf"/>
</dbReference>
<sequence length="322" mass="35885">MAEKGRSASLSIPGKAEAPATLGPFRKELRRNYDLYLLLVPGFLFFLIFSYIPMGGLVIAFKDYNLFKGVFASDWAGMTHFKEMLEIPAFWQMVRNTLTLNVLSLLIGFPAPILLALMLNEVRAKYFKKISQSLLYLPHFMSWIVLGGIVYNILSPKYGIVNELLRGGGFEEIYFMVDKFWWVFVYTLSGVWAAAGWGTIIYLAAMTAIDPHLYEAAVIDGAGRFRKIWNITLPGIMPTVVVLLILNIGQMVSIGIEQPLALTNPVVTDVSEVISTYIYSVGIKQGEFGLTTAVGMVQSVINLILILGANHLAKRMGREGIW</sequence>
<evidence type="ECO:0000259" key="8">
    <source>
        <dbReference type="PROSITE" id="PS50928"/>
    </source>
</evidence>
<dbReference type="PANTHER" id="PTHR43227:SF11">
    <property type="entry name" value="BLL4140 PROTEIN"/>
    <property type="match status" value="1"/>
</dbReference>
<comment type="subcellular location">
    <subcellularLocation>
        <location evidence="1 7">Cell membrane</location>
        <topology evidence="1 7">Multi-pass membrane protein</topology>
    </subcellularLocation>
</comment>
<keyword evidence="5 7" id="KW-1133">Transmembrane helix</keyword>
<evidence type="ECO:0000256" key="6">
    <source>
        <dbReference type="ARBA" id="ARBA00023136"/>
    </source>
</evidence>
<keyword evidence="6 7" id="KW-0472">Membrane</keyword>
<protein>
    <submittedName>
        <fullName evidence="9">Putative aldouronate transport system permease protein</fullName>
    </submittedName>
</protein>
<dbReference type="GO" id="GO:0005886">
    <property type="term" value="C:plasma membrane"/>
    <property type="evidence" value="ECO:0007669"/>
    <property type="project" value="UniProtKB-SubCell"/>
</dbReference>
<dbReference type="Proteomes" id="UP000256977">
    <property type="component" value="Unassembled WGS sequence"/>
</dbReference>
<dbReference type="PROSITE" id="PS50928">
    <property type="entry name" value="ABC_TM1"/>
    <property type="match status" value="1"/>
</dbReference>
<evidence type="ECO:0000256" key="7">
    <source>
        <dbReference type="RuleBase" id="RU363032"/>
    </source>
</evidence>
<gene>
    <name evidence="9" type="ORF">DFP98_11099</name>
</gene>
<name>A0A3D9JSH4_9BACL</name>
<dbReference type="SUPFAM" id="SSF161098">
    <property type="entry name" value="MetI-like"/>
    <property type="match status" value="1"/>
</dbReference>
<dbReference type="InterPro" id="IPR050809">
    <property type="entry name" value="UgpAE/MalFG_permease"/>
</dbReference>
<feature type="transmembrane region" description="Helical" evidence="7">
    <location>
        <begin position="180"/>
        <end position="205"/>
    </location>
</feature>
<dbReference type="OrthoDB" id="2637002at2"/>
<evidence type="ECO:0000256" key="2">
    <source>
        <dbReference type="ARBA" id="ARBA00022448"/>
    </source>
</evidence>
<evidence type="ECO:0000256" key="3">
    <source>
        <dbReference type="ARBA" id="ARBA00022475"/>
    </source>
</evidence>
<comment type="caution">
    <text evidence="9">The sequence shown here is derived from an EMBL/GenBank/DDBJ whole genome shotgun (WGS) entry which is preliminary data.</text>
</comment>
<proteinExistence type="inferred from homology"/>
<dbReference type="InterPro" id="IPR000515">
    <property type="entry name" value="MetI-like"/>
</dbReference>
<evidence type="ECO:0000313" key="9">
    <source>
        <dbReference type="EMBL" id="RED76880.1"/>
    </source>
</evidence>
<dbReference type="RefSeq" id="WP_116061347.1">
    <property type="nucleotide sequence ID" value="NZ_QRDZ01000010.1"/>
</dbReference>
<dbReference type="Pfam" id="PF00528">
    <property type="entry name" value="BPD_transp_1"/>
    <property type="match status" value="1"/>
</dbReference>
<evidence type="ECO:0000256" key="4">
    <source>
        <dbReference type="ARBA" id="ARBA00022692"/>
    </source>
</evidence>
<feature type="transmembrane region" description="Helical" evidence="7">
    <location>
        <begin position="98"/>
        <end position="122"/>
    </location>
</feature>
<keyword evidence="2 7" id="KW-0813">Transport</keyword>
<dbReference type="EMBL" id="QRDZ01000010">
    <property type="protein sequence ID" value="RED76880.1"/>
    <property type="molecule type" value="Genomic_DNA"/>
</dbReference>
<comment type="similarity">
    <text evidence="7">Belongs to the binding-protein-dependent transport system permease family.</text>
</comment>
<reference evidence="9 10" key="1">
    <citation type="submission" date="2018-07" db="EMBL/GenBank/DDBJ databases">
        <title>Genomic Encyclopedia of Type Strains, Phase III (KMG-III): the genomes of soil and plant-associated and newly described type strains.</title>
        <authorList>
            <person name="Whitman W."/>
        </authorList>
    </citation>
    <scope>NUCLEOTIDE SEQUENCE [LARGE SCALE GENOMIC DNA]</scope>
    <source>
        <strain evidence="9 10">CECT 7287</strain>
    </source>
</reference>
<accession>A0A3D9JSH4</accession>
<keyword evidence="4 7" id="KW-0812">Transmembrane</keyword>
<dbReference type="GO" id="GO:0055085">
    <property type="term" value="P:transmembrane transport"/>
    <property type="evidence" value="ECO:0007669"/>
    <property type="project" value="InterPro"/>
</dbReference>
<dbReference type="PANTHER" id="PTHR43227">
    <property type="entry name" value="BLL4140 PROTEIN"/>
    <property type="match status" value="1"/>
</dbReference>
<dbReference type="CDD" id="cd06261">
    <property type="entry name" value="TM_PBP2"/>
    <property type="match status" value="1"/>
</dbReference>
<dbReference type="AlphaFoldDB" id="A0A3D9JSH4"/>
<evidence type="ECO:0000313" key="10">
    <source>
        <dbReference type="Proteomes" id="UP000256977"/>
    </source>
</evidence>
<feature type="transmembrane region" description="Helical" evidence="7">
    <location>
        <begin position="35"/>
        <end position="61"/>
    </location>
</feature>
<evidence type="ECO:0000256" key="1">
    <source>
        <dbReference type="ARBA" id="ARBA00004651"/>
    </source>
</evidence>
<dbReference type="Gene3D" id="1.10.3720.10">
    <property type="entry name" value="MetI-like"/>
    <property type="match status" value="1"/>
</dbReference>